<protein>
    <recommendedName>
        <fullName evidence="1">Integrase zinc-binding domain-containing protein</fullName>
    </recommendedName>
</protein>
<dbReference type="Proteomes" id="UP000435112">
    <property type="component" value="Unassembled WGS sequence"/>
</dbReference>
<comment type="caution">
    <text evidence="2">The sequence shown here is derived from an EMBL/GenBank/DDBJ whole genome shotgun (WGS) entry which is preliminary data.</text>
</comment>
<name>A0A6A3GQX1_9STRA</name>
<reference evidence="2 3" key="1">
    <citation type="submission" date="2018-09" db="EMBL/GenBank/DDBJ databases">
        <title>Genomic investigation of the strawberry pathogen Phytophthora fragariae indicates pathogenicity is determined by transcriptional variation in three key races.</title>
        <authorList>
            <person name="Adams T.M."/>
            <person name="Armitage A.D."/>
            <person name="Sobczyk M.K."/>
            <person name="Bates H.J."/>
            <person name="Dunwell J.M."/>
            <person name="Nellist C.F."/>
            <person name="Harrison R.J."/>
        </authorList>
    </citation>
    <scope>NUCLEOTIDE SEQUENCE [LARGE SCALE GENOMIC DNA]</scope>
    <source>
        <strain evidence="2 3">SCRP324</strain>
    </source>
</reference>
<proteinExistence type="predicted"/>
<dbReference type="Gene3D" id="1.10.340.70">
    <property type="match status" value="1"/>
</dbReference>
<dbReference type="InterPro" id="IPR050951">
    <property type="entry name" value="Retrovirus_Pol_polyprotein"/>
</dbReference>
<feature type="domain" description="Integrase zinc-binding" evidence="1">
    <location>
        <begin position="73"/>
        <end position="130"/>
    </location>
</feature>
<sequence>MAYLESPHYELIREAYAKDNDLAGLVEALSAPKKAVELTARQRSRLHCYSIVEGLLYYQVDGGDEPRIVVPNDEDLRHRVLYEAHDTPITSHLEREKTYTYVACNFWWPHMCKWVRKYVQTCETSQRVKPAPSASAPLMSLPVPADCWRSVSMDFIFELPADARGHTGILVFVAALGRWCGWPLCGRA</sequence>
<evidence type="ECO:0000313" key="2">
    <source>
        <dbReference type="EMBL" id="KAE8956528.1"/>
    </source>
</evidence>
<dbReference type="PANTHER" id="PTHR37984:SF5">
    <property type="entry name" value="PROTEIN NYNRIN-LIKE"/>
    <property type="match status" value="1"/>
</dbReference>
<dbReference type="AlphaFoldDB" id="A0A6A3GQX1"/>
<gene>
    <name evidence="2" type="ORF">PR002_g31448</name>
</gene>
<dbReference type="InterPro" id="IPR041588">
    <property type="entry name" value="Integrase_H2C2"/>
</dbReference>
<dbReference type="OrthoDB" id="1938712at2759"/>
<accession>A0A6A3GQX1</accession>
<evidence type="ECO:0000259" key="1">
    <source>
        <dbReference type="Pfam" id="PF17921"/>
    </source>
</evidence>
<dbReference type="FunFam" id="1.10.340.70:FF:000001">
    <property type="entry name" value="Retrovirus-related Pol polyprotein from transposon gypsy-like Protein"/>
    <property type="match status" value="1"/>
</dbReference>
<evidence type="ECO:0000313" key="3">
    <source>
        <dbReference type="Proteomes" id="UP000435112"/>
    </source>
</evidence>
<organism evidence="2 3">
    <name type="scientific">Phytophthora rubi</name>
    <dbReference type="NCBI Taxonomy" id="129364"/>
    <lineage>
        <taxon>Eukaryota</taxon>
        <taxon>Sar</taxon>
        <taxon>Stramenopiles</taxon>
        <taxon>Oomycota</taxon>
        <taxon>Peronosporomycetes</taxon>
        <taxon>Peronosporales</taxon>
        <taxon>Peronosporaceae</taxon>
        <taxon>Phytophthora</taxon>
    </lineage>
</organism>
<dbReference type="Pfam" id="PF17921">
    <property type="entry name" value="Integrase_H2C2"/>
    <property type="match status" value="1"/>
</dbReference>
<dbReference type="EMBL" id="QXFU01008429">
    <property type="protein sequence ID" value="KAE8956528.1"/>
    <property type="molecule type" value="Genomic_DNA"/>
</dbReference>
<dbReference type="PANTHER" id="PTHR37984">
    <property type="entry name" value="PROTEIN CBG26694"/>
    <property type="match status" value="1"/>
</dbReference>